<comment type="caution">
    <text evidence="7">The sequence shown here is derived from an EMBL/GenBank/DDBJ whole genome shotgun (WGS) entry which is preliminary data.</text>
</comment>
<evidence type="ECO:0000256" key="3">
    <source>
        <dbReference type="SAM" id="Phobius"/>
    </source>
</evidence>
<keyword evidence="8" id="KW-1185">Reference proteome</keyword>
<dbReference type="PANTHER" id="PTHR30469">
    <property type="entry name" value="MULTIDRUG RESISTANCE PROTEIN MDTA"/>
    <property type="match status" value="1"/>
</dbReference>
<dbReference type="Gene3D" id="2.40.30.170">
    <property type="match status" value="1"/>
</dbReference>
<feature type="coiled-coil region" evidence="2">
    <location>
        <begin position="140"/>
        <end position="167"/>
    </location>
</feature>
<evidence type="ECO:0000259" key="5">
    <source>
        <dbReference type="Pfam" id="PF25917"/>
    </source>
</evidence>
<name>A0A2U1SU05_METSR</name>
<dbReference type="Pfam" id="PF25917">
    <property type="entry name" value="BSH_RND"/>
    <property type="match status" value="1"/>
</dbReference>
<dbReference type="Pfam" id="PF25876">
    <property type="entry name" value="HH_MFP_RND"/>
    <property type="match status" value="1"/>
</dbReference>
<evidence type="ECO:0000313" key="7">
    <source>
        <dbReference type="EMBL" id="PWB95102.1"/>
    </source>
</evidence>
<dbReference type="Pfam" id="PF25954">
    <property type="entry name" value="Beta-barrel_RND_2"/>
    <property type="match status" value="1"/>
</dbReference>
<feature type="domain" description="Multidrug resistance protein MdtA-like alpha-helical hairpin" evidence="4">
    <location>
        <begin position="150"/>
        <end position="217"/>
    </location>
</feature>
<evidence type="ECO:0000259" key="6">
    <source>
        <dbReference type="Pfam" id="PF25954"/>
    </source>
</evidence>
<dbReference type="OrthoDB" id="9806939at2"/>
<evidence type="ECO:0000256" key="2">
    <source>
        <dbReference type="SAM" id="Coils"/>
    </source>
</evidence>
<dbReference type="InterPro" id="IPR058792">
    <property type="entry name" value="Beta-barrel_RND_2"/>
</dbReference>
<dbReference type="Gene3D" id="2.40.420.20">
    <property type="match status" value="1"/>
</dbReference>
<dbReference type="InterPro" id="IPR058624">
    <property type="entry name" value="MdtA-like_HH"/>
</dbReference>
<dbReference type="NCBIfam" id="TIGR01730">
    <property type="entry name" value="RND_mfp"/>
    <property type="match status" value="1"/>
</dbReference>
<keyword evidence="3" id="KW-0812">Transmembrane</keyword>
<dbReference type="RefSeq" id="WP_108916126.1">
    <property type="nucleotide sequence ID" value="NZ_BGJY01000002.1"/>
</dbReference>
<feature type="coiled-coil region" evidence="2">
    <location>
        <begin position="202"/>
        <end position="229"/>
    </location>
</feature>
<feature type="domain" description="Multidrug resistance protein MdtA-like barrel-sandwich hybrid" evidence="5">
    <location>
        <begin position="96"/>
        <end position="258"/>
    </location>
</feature>
<dbReference type="GO" id="GO:0015562">
    <property type="term" value="F:efflux transmembrane transporter activity"/>
    <property type="evidence" value="ECO:0007669"/>
    <property type="project" value="TreeGrafter"/>
</dbReference>
<sequence length="425" mass="45723">MTETLQPQGRGFASTGVGVREAPPPRLRRLPFFLVLALLALVLLIGFRRHAAQEHDAQMFQQEQANAPLSLRATKVTKVAGPVHVELPGQTLAWEQARLFARATGYIAERRVDIGSKVKQGDLLVRISAPDLDQQYSQALAQLALNKAQLLQSKAQVEQNKANLNLAKLTYGRSSQLVKNNYESKQNNDINAANVETQAANLQSAQAGVEVAQANIAAAQANVDRLKELVGFKDVAAPFKGVVTARNIEVGDLVSADANSGTPLFSMARDDIMRVQVSVPQSEAAGLVDGLEAKVLPPEMPGKSFKGRIARNASSLAAASRTLLTEVDVPNPTGELRPGMFVRVVLDIPRPRPLVNIPAPSILFGADGPRVAVIDKDDVVRMAKIGITRDFGTNVDVDQGLTGDETIALDPPADIRDGRKVTIRK</sequence>
<keyword evidence="2" id="KW-0175">Coiled coil</keyword>
<dbReference type="Proteomes" id="UP000245137">
    <property type="component" value="Unassembled WGS sequence"/>
</dbReference>
<dbReference type="AlphaFoldDB" id="A0A2U1SU05"/>
<evidence type="ECO:0000313" key="8">
    <source>
        <dbReference type="Proteomes" id="UP000245137"/>
    </source>
</evidence>
<proteinExistence type="inferred from homology"/>
<dbReference type="Gene3D" id="2.40.50.100">
    <property type="match status" value="1"/>
</dbReference>
<dbReference type="InterPro" id="IPR006143">
    <property type="entry name" value="RND_pump_MFP"/>
</dbReference>
<dbReference type="EMBL" id="PUIV01000004">
    <property type="protein sequence ID" value="PWB95102.1"/>
    <property type="molecule type" value="Genomic_DNA"/>
</dbReference>
<dbReference type="InterPro" id="IPR058625">
    <property type="entry name" value="MdtA-like_BSH"/>
</dbReference>
<dbReference type="GO" id="GO:1990281">
    <property type="term" value="C:efflux pump complex"/>
    <property type="evidence" value="ECO:0007669"/>
    <property type="project" value="TreeGrafter"/>
</dbReference>
<organism evidence="7 8">
    <name type="scientific">Methylosinus sporium</name>
    <dbReference type="NCBI Taxonomy" id="428"/>
    <lineage>
        <taxon>Bacteria</taxon>
        <taxon>Pseudomonadati</taxon>
        <taxon>Pseudomonadota</taxon>
        <taxon>Alphaproteobacteria</taxon>
        <taxon>Hyphomicrobiales</taxon>
        <taxon>Methylocystaceae</taxon>
        <taxon>Methylosinus</taxon>
    </lineage>
</organism>
<dbReference type="PANTHER" id="PTHR30469:SF37">
    <property type="entry name" value="RAGD PROTEIN"/>
    <property type="match status" value="1"/>
</dbReference>
<accession>A0A2U1SU05</accession>
<reference evidence="7 8" key="1">
    <citation type="journal article" date="2018" name="Appl. Microbiol. Biotechnol.">
        <title>Co-cultivation of the strictly anaerobic methanogen Methanosarcina barkeri with aerobic methanotrophs in an oxygen-limited membrane bioreactor.</title>
        <authorList>
            <person name="In 't Zandt M.H."/>
            <person name="van den Bosch T.J.M."/>
            <person name="Rijkers R."/>
            <person name="van Kessel M.A.H.J."/>
            <person name="Jetten M.S.M."/>
            <person name="Welte C.U."/>
        </authorList>
    </citation>
    <scope>NUCLEOTIDE SEQUENCE [LARGE SCALE GENOMIC DNA]</scope>
    <source>
        <strain evidence="7 8">DSM 17706</strain>
    </source>
</reference>
<feature type="domain" description="CusB-like beta-barrel" evidence="6">
    <location>
        <begin position="275"/>
        <end position="346"/>
    </location>
</feature>
<comment type="similarity">
    <text evidence="1">Belongs to the membrane fusion protein (MFP) (TC 8.A.1) family.</text>
</comment>
<feature type="transmembrane region" description="Helical" evidence="3">
    <location>
        <begin position="30"/>
        <end position="47"/>
    </location>
</feature>
<dbReference type="SUPFAM" id="SSF111369">
    <property type="entry name" value="HlyD-like secretion proteins"/>
    <property type="match status" value="1"/>
</dbReference>
<protein>
    <submittedName>
        <fullName evidence="7">Efflux RND transporter periplasmic adaptor subunit</fullName>
    </submittedName>
</protein>
<dbReference type="Gene3D" id="1.10.287.470">
    <property type="entry name" value="Helix hairpin bin"/>
    <property type="match status" value="1"/>
</dbReference>
<keyword evidence="3" id="KW-0472">Membrane</keyword>
<keyword evidence="3" id="KW-1133">Transmembrane helix</keyword>
<gene>
    <name evidence="7" type="ORF">C5689_04760</name>
</gene>
<evidence type="ECO:0000256" key="1">
    <source>
        <dbReference type="ARBA" id="ARBA00009477"/>
    </source>
</evidence>
<evidence type="ECO:0000259" key="4">
    <source>
        <dbReference type="Pfam" id="PF25876"/>
    </source>
</evidence>